<dbReference type="GO" id="GO:0015385">
    <property type="term" value="F:sodium:proton antiporter activity"/>
    <property type="evidence" value="ECO:0007669"/>
    <property type="project" value="InterPro"/>
</dbReference>
<feature type="transmembrane region" description="Helical" evidence="13">
    <location>
        <begin position="12"/>
        <end position="30"/>
    </location>
</feature>
<evidence type="ECO:0000313" key="16">
    <source>
        <dbReference type="Proteomes" id="UP000256970"/>
    </source>
</evidence>
<evidence type="ECO:0000256" key="2">
    <source>
        <dbReference type="ARBA" id="ARBA00022448"/>
    </source>
</evidence>
<feature type="transmembrane region" description="Helical" evidence="13">
    <location>
        <begin position="133"/>
        <end position="155"/>
    </location>
</feature>
<feature type="transmembrane region" description="Helical" evidence="13">
    <location>
        <begin position="295"/>
        <end position="313"/>
    </location>
</feature>
<comment type="catalytic activity">
    <reaction evidence="10">
        <text>Na(+)(in) + H(+)(out) = Na(+)(out) + H(+)(in)</text>
        <dbReference type="Rhea" id="RHEA:29419"/>
        <dbReference type="ChEBI" id="CHEBI:15378"/>
        <dbReference type="ChEBI" id="CHEBI:29101"/>
    </reaction>
</comment>
<accession>A0A383W5J2</accession>
<keyword evidence="5 13" id="KW-1133">Transmembrane helix</keyword>
<proteinExistence type="predicted"/>
<dbReference type="InterPro" id="IPR006153">
    <property type="entry name" value="Cation/H_exchanger_TM"/>
</dbReference>
<evidence type="ECO:0000256" key="12">
    <source>
        <dbReference type="SAM" id="MobiDB-lite"/>
    </source>
</evidence>
<evidence type="ECO:0000313" key="15">
    <source>
        <dbReference type="EMBL" id="SZX71926.1"/>
    </source>
</evidence>
<name>A0A383W5J2_TETOB</name>
<feature type="transmembrane region" description="Helical" evidence="13">
    <location>
        <begin position="196"/>
        <end position="221"/>
    </location>
</feature>
<dbReference type="Pfam" id="PF00999">
    <property type="entry name" value="Na_H_Exchanger"/>
    <property type="match status" value="1"/>
</dbReference>
<evidence type="ECO:0000256" key="9">
    <source>
        <dbReference type="ARBA" id="ARBA00023201"/>
    </source>
</evidence>
<feature type="transmembrane region" description="Helical" evidence="13">
    <location>
        <begin position="257"/>
        <end position="274"/>
    </location>
</feature>
<feature type="transmembrane region" description="Helical" evidence="13">
    <location>
        <begin position="337"/>
        <end position="363"/>
    </location>
</feature>
<evidence type="ECO:0000256" key="13">
    <source>
        <dbReference type="SAM" id="Phobius"/>
    </source>
</evidence>
<protein>
    <recommendedName>
        <fullName evidence="14">Cation/H+ exchanger transmembrane domain-containing protein</fullName>
    </recommendedName>
</protein>
<dbReference type="PANTHER" id="PTHR10110:SF86">
    <property type="entry name" value="SODIUM_HYDROGEN EXCHANGER 7"/>
    <property type="match status" value="1"/>
</dbReference>
<keyword evidence="6" id="KW-0915">Sodium</keyword>
<feature type="compositionally biased region" description="Low complexity" evidence="12">
    <location>
        <begin position="717"/>
        <end position="734"/>
    </location>
</feature>
<keyword evidence="9" id="KW-0739">Sodium transport</keyword>
<organism evidence="15 16">
    <name type="scientific">Tetradesmus obliquus</name>
    <name type="common">Green alga</name>
    <name type="synonym">Acutodesmus obliquus</name>
    <dbReference type="NCBI Taxonomy" id="3088"/>
    <lineage>
        <taxon>Eukaryota</taxon>
        <taxon>Viridiplantae</taxon>
        <taxon>Chlorophyta</taxon>
        <taxon>core chlorophytes</taxon>
        <taxon>Chlorophyceae</taxon>
        <taxon>CS clade</taxon>
        <taxon>Sphaeropleales</taxon>
        <taxon>Scenedesmaceae</taxon>
        <taxon>Tetradesmus</taxon>
    </lineage>
</organism>
<gene>
    <name evidence="15" type="ORF">BQ4739_LOCUS12030</name>
</gene>
<evidence type="ECO:0000256" key="10">
    <source>
        <dbReference type="ARBA" id="ARBA00047524"/>
    </source>
</evidence>
<keyword evidence="2" id="KW-0813">Transport</keyword>
<dbReference type="AlphaFoldDB" id="A0A383W5J2"/>
<feature type="transmembrane region" description="Helical" evidence="13">
    <location>
        <begin position="413"/>
        <end position="434"/>
    </location>
</feature>
<keyword evidence="4 13" id="KW-0812">Transmembrane</keyword>
<dbReference type="GO" id="GO:0015386">
    <property type="term" value="F:potassium:proton antiporter activity"/>
    <property type="evidence" value="ECO:0007669"/>
    <property type="project" value="TreeGrafter"/>
</dbReference>
<feature type="region of interest" description="Disordered" evidence="12">
    <location>
        <begin position="717"/>
        <end position="738"/>
    </location>
</feature>
<dbReference type="GO" id="GO:0098719">
    <property type="term" value="P:sodium ion import across plasma membrane"/>
    <property type="evidence" value="ECO:0007669"/>
    <property type="project" value="TreeGrafter"/>
</dbReference>
<keyword evidence="8 13" id="KW-0472">Membrane</keyword>
<keyword evidence="3" id="KW-1003">Cell membrane</keyword>
<evidence type="ECO:0000256" key="7">
    <source>
        <dbReference type="ARBA" id="ARBA00023065"/>
    </source>
</evidence>
<comment type="catalytic activity">
    <reaction evidence="11">
        <text>K(+)(in) + H(+)(out) = K(+)(out) + H(+)(in)</text>
        <dbReference type="Rhea" id="RHEA:29467"/>
        <dbReference type="ChEBI" id="CHEBI:15378"/>
        <dbReference type="ChEBI" id="CHEBI:29103"/>
    </reaction>
</comment>
<evidence type="ECO:0000256" key="3">
    <source>
        <dbReference type="ARBA" id="ARBA00022475"/>
    </source>
</evidence>
<dbReference type="EMBL" id="FNXT01001088">
    <property type="protein sequence ID" value="SZX71926.1"/>
    <property type="molecule type" value="Genomic_DNA"/>
</dbReference>
<evidence type="ECO:0000256" key="11">
    <source>
        <dbReference type="ARBA" id="ARBA00047912"/>
    </source>
</evidence>
<dbReference type="PANTHER" id="PTHR10110">
    <property type="entry name" value="SODIUM/HYDROGEN EXCHANGER"/>
    <property type="match status" value="1"/>
</dbReference>
<evidence type="ECO:0000256" key="4">
    <source>
        <dbReference type="ARBA" id="ARBA00022692"/>
    </source>
</evidence>
<feature type="transmembrane region" description="Helical" evidence="13">
    <location>
        <begin position="75"/>
        <end position="92"/>
    </location>
</feature>
<dbReference type="Proteomes" id="UP000256970">
    <property type="component" value="Unassembled WGS sequence"/>
</dbReference>
<evidence type="ECO:0000259" key="14">
    <source>
        <dbReference type="Pfam" id="PF00999"/>
    </source>
</evidence>
<dbReference type="InterPro" id="IPR018422">
    <property type="entry name" value="Cation/H_exchanger_CPA1"/>
</dbReference>
<feature type="region of interest" description="Disordered" evidence="12">
    <location>
        <begin position="870"/>
        <end position="890"/>
    </location>
</feature>
<evidence type="ECO:0000256" key="5">
    <source>
        <dbReference type="ARBA" id="ARBA00022989"/>
    </source>
</evidence>
<comment type="subcellular location">
    <subcellularLocation>
        <location evidence="1">Cell membrane</location>
        <topology evidence="1">Multi-pass membrane protein</topology>
    </subcellularLocation>
</comment>
<feature type="transmembrane region" description="Helical" evidence="13">
    <location>
        <begin position="104"/>
        <end position="127"/>
    </location>
</feature>
<keyword evidence="7" id="KW-0406">Ion transport</keyword>
<feature type="transmembrane region" description="Helical" evidence="13">
    <location>
        <begin position="37"/>
        <end position="55"/>
    </location>
</feature>
<feature type="domain" description="Cation/H+ exchanger transmembrane" evidence="14">
    <location>
        <begin position="29"/>
        <end position="436"/>
    </location>
</feature>
<evidence type="ECO:0000256" key="1">
    <source>
        <dbReference type="ARBA" id="ARBA00004651"/>
    </source>
</evidence>
<evidence type="ECO:0000256" key="6">
    <source>
        <dbReference type="ARBA" id="ARBA00023053"/>
    </source>
</evidence>
<feature type="transmembrane region" description="Helical" evidence="13">
    <location>
        <begin position="375"/>
        <end position="398"/>
    </location>
</feature>
<reference evidence="15 16" key="1">
    <citation type="submission" date="2016-10" db="EMBL/GenBank/DDBJ databases">
        <authorList>
            <person name="Cai Z."/>
        </authorList>
    </citation>
    <scope>NUCLEOTIDE SEQUENCE [LARGE SCALE GENOMIC DNA]</scope>
</reference>
<dbReference type="GO" id="GO:0005886">
    <property type="term" value="C:plasma membrane"/>
    <property type="evidence" value="ECO:0007669"/>
    <property type="project" value="UniProtKB-SubCell"/>
</dbReference>
<keyword evidence="16" id="KW-1185">Reference proteome</keyword>
<evidence type="ECO:0000256" key="8">
    <source>
        <dbReference type="ARBA" id="ARBA00023136"/>
    </source>
</evidence>
<dbReference type="GO" id="GO:0051453">
    <property type="term" value="P:regulation of intracellular pH"/>
    <property type="evidence" value="ECO:0007669"/>
    <property type="project" value="TreeGrafter"/>
</dbReference>
<dbReference type="Gene3D" id="6.10.140.1330">
    <property type="match status" value="1"/>
</dbReference>
<feature type="compositionally biased region" description="Gly residues" evidence="12">
    <location>
        <begin position="870"/>
        <end position="887"/>
    </location>
</feature>
<sequence>MESLEHVAPTEALLFILTCIIIGVATKYFLSSVPVPYTALLLVFGLCIGLLQGVAHEAHAFTATLSLWMTIDPHLLLLIFLPIIGFSAAIGQEPHLLRKNWGQILILAWPGVVVTFLLIALCAKFFFPYGWSWPQALLFGAMLSATDPVAVVAVLHEVGADEKLASVIDGESLVNDGSALVIFLVLQQFVEGYSLSAGQIVVLFVQLAVLGAAIGVGFALLTSFWLAHIFNDATLEIVLTLGAAYACYFVSEELCGASGLLAVVVMGFSMSVMGGRHITSRIKVEMHAFWEALEWLANTILFVWVGITLGLILPPKPSHPSLAMEVEFTDFLTAADVGYAVVLYLWLMVARTVTIGVFYPLLCTGHVGYAMNWRTATVMVWAGLRGAVGVAMSLFILFDPLIKSDEYKAHCVFHMALMAFATVLINGSTAKYVLKWLGLLRMTPQQVQVLQHVLQEVDDICSSKLQHLDPNPVLGCPDPKSVQAWTDTDARASLASAQRRLRRLKALSELQGGSSAAAASSKAAAAAAVGGRGWRQLVCEYRSRLLHVVKAKYGELYQHFELGTGEIGTLQEVTDEALDATHQHHHHEHQQQQRASADVDVEKAARHAAGSLSDWRRLKARLEAGGWGAALSRACGAEQLQQQQAGSKLILINAFVGAHTAAQQLVSEHLAQLFTAGAAAAATDGKPALSNNDTRNSPADSAVYDVGAMSHASASAAAAASGGSRASQQQQQGAEPDGELQAARLVLQESKDEVAAALQYAHEVLLPEHPALPQKLMSRYVAIEVLEEQLGFLESTEAAGLIRGEEVKQVQHKANLRLEQLQHARHWHLPPKAEPPQASPLSFLQRFSASSTSGSPAATQAAAAAAAGGGAEGGVAGATKQGPGGQRLGSVADLNYTSQLRIMSSASTLRRMSRRY</sequence>